<dbReference type="Pfam" id="PF02894">
    <property type="entry name" value="GFO_IDH_MocA_C"/>
    <property type="match status" value="1"/>
</dbReference>
<dbReference type="Pfam" id="PF01408">
    <property type="entry name" value="GFO_IDH_MocA"/>
    <property type="match status" value="1"/>
</dbReference>
<evidence type="ECO:0000259" key="2">
    <source>
        <dbReference type="Pfam" id="PF02894"/>
    </source>
</evidence>
<feature type="domain" description="Gfo/Idh/MocA-like oxidoreductase C-terminal" evidence="2">
    <location>
        <begin position="139"/>
        <end position="327"/>
    </location>
</feature>
<dbReference type="InterPro" id="IPR000683">
    <property type="entry name" value="Gfo/Idh/MocA-like_OxRdtase_N"/>
</dbReference>
<accession>A0A1D7TX68</accession>
<evidence type="ECO:0000313" key="3">
    <source>
        <dbReference type="EMBL" id="AOO79719.1"/>
    </source>
</evidence>
<dbReference type="SUPFAM" id="SSF51735">
    <property type="entry name" value="NAD(P)-binding Rossmann-fold domains"/>
    <property type="match status" value="1"/>
</dbReference>
<dbReference type="PANTHER" id="PTHR43708:SF8">
    <property type="entry name" value="OXIDOREDUCTASE"/>
    <property type="match status" value="1"/>
</dbReference>
<dbReference type="InterPro" id="IPR036291">
    <property type="entry name" value="NAD(P)-bd_dom_sf"/>
</dbReference>
<keyword evidence="4" id="KW-1185">Reference proteome</keyword>
<dbReference type="KEGG" id="bvv:BHK69_03780"/>
<protein>
    <submittedName>
        <fullName evidence="3">Oxidoreductase</fullName>
    </submittedName>
</protein>
<dbReference type="InterPro" id="IPR004104">
    <property type="entry name" value="Gfo/Idh/MocA-like_OxRdtase_C"/>
</dbReference>
<reference evidence="3 4" key="1">
    <citation type="journal article" date="2015" name="Antonie Van Leeuwenhoek">
        <title>Bosea vaviloviae sp. nov., a new species of slow-growing rhizobia isolated from nodules of the relict species Vavilovia formosa (Stev.) Fed.</title>
        <authorList>
            <person name="Safronova V.I."/>
            <person name="Kuznetsova I.G."/>
            <person name="Sazanova A.L."/>
            <person name="Kimeklis A.K."/>
            <person name="Belimov A.A."/>
            <person name="Andronov E.E."/>
            <person name="Pinaev A.G."/>
            <person name="Chizhevskaya E.P."/>
            <person name="Pukhaev A.R."/>
            <person name="Popov K.P."/>
            <person name="Willems A."/>
            <person name="Tikhonovich I.A."/>
        </authorList>
    </citation>
    <scope>NUCLEOTIDE SEQUENCE [LARGE SCALE GENOMIC DNA]</scope>
    <source>
        <strain evidence="3 4">Vaf18</strain>
    </source>
</reference>
<dbReference type="Gene3D" id="3.40.50.720">
    <property type="entry name" value="NAD(P)-binding Rossmann-like Domain"/>
    <property type="match status" value="1"/>
</dbReference>
<proteinExistence type="predicted"/>
<evidence type="ECO:0000313" key="4">
    <source>
        <dbReference type="Proteomes" id="UP000094969"/>
    </source>
</evidence>
<dbReference type="Gene3D" id="3.30.360.10">
    <property type="entry name" value="Dihydrodipicolinate Reductase, domain 2"/>
    <property type="match status" value="1"/>
</dbReference>
<dbReference type="InterPro" id="IPR051317">
    <property type="entry name" value="Gfo/Idh/MocA_oxidoreduct"/>
</dbReference>
<dbReference type="Proteomes" id="UP000094969">
    <property type="component" value="Chromosome"/>
</dbReference>
<dbReference type="GO" id="GO:0000166">
    <property type="term" value="F:nucleotide binding"/>
    <property type="evidence" value="ECO:0007669"/>
    <property type="project" value="InterPro"/>
</dbReference>
<dbReference type="RefSeq" id="WP_069688941.1">
    <property type="nucleotide sequence ID" value="NZ_CP017147.1"/>
</dbReference>
<dbReference type="STRING" id="1526658.BHK69_03780"/>
<organism evidence="3 4">
    <name type="scientific">Bosea vaviloviae</name>
    <dbReference type="NCBI Taxonomy" id="1526658"/>
    <lineage>
        <taxon>Bacteria</taxon>
        <taxon>Pseudomonadati</taxon>
        <taxon>Pseudomonadota</taxon>
        <taxon>Alphaproteobacteria</taxon>
        <taxon>Hyphomicrobiales</taxon>
        <taxon>Boseaceae</taxon>
        <taxon>Bosea</taxon>
    </lineage>
</organism>
<sequence length="344" mass="37007">MAQPLRIGLIGAGWVTLYHLRGWRALADDAVVVAIADPSHDACERRAEEFGIGARYRSASEMLAAGGFDAVDIAAPRAVHAELVRLAADHGLPILCQKPLAPTLGEAQRLVADVSGRVRLMVHENWRFRAYYRQAAQWLAQGRIGAVKAASLSLVTSGTVPNAEGRLTALERQPMLRGEQRMLVAEVLIHHLDTLRMLLGPMSVRAAVLSRTCPELAGEDGAVVHLETAAGAGVSVFASFAAHGAQPEQVDRLTILGDRGAIRLDGATLRLSGRDDEQVEFDQAEVYQGAYTATLAHFARCLREGAAFESSPEDNLETLRLVEDCYRLSGWESAGASKAEGQVA</sequence>
<dbReference type="OrthoDB" id="9792935at2"/>
<dbReference type="AlphaFoldDB" id="A0A1D7TX68"/>
<evidence type="ECO:0000259" key="1">
    <source>
        <dbReference type="Pfam" id="PF01408"/>
    </source>
</evidence>
<feature type="domain" description="Gfo/Idh/MocA-like oxidoreductase N-terminal" evidence="1">
    <location>
        <begin position="5"/>
        <end position="112"/>
    </location>
</feature>
<dbReference type="SUPFAM" id="SSF55347">
    <property type="entry name" value="Glyceraldehyde-3-phosphate dehydrogenase-like, C-terminal domain"/>
    <property type="match status" value="1"/>
</dbReference>
<name>A0A1D7TX68_9HYPH</name>
<dbReference type="EMBL" id="CP017147">
    <property type="protein sequence ID" value="AOO79719.1"/>
    <property type="molecule type" value="Genomic_DNA"/>
</dbReference>
<dbReference type="PANTHER" id="PTHR43708">
    <property type="entry name" value="CONSERVED EXPRESSED OXIDOREDUCTASE (EUROFUNG)"/>
    <property type="match status" value="1"/>
</dbReference>
<gene>
    <name evidence="3" type="ORF">BHK69_03780</name>
</gene>